<evidence type="ECO:0000256" key="7">
    <source>
        <dbReference type="ARBA" id="ARBA00022840"/>
    </source>
</evidence>
<dbReference type="InterPro" id="IPR003439">
    <property type="entry name" value="ABC_transporter-like_ATP-bd"/>
</dbReference>
<evidence type="ECO:0000256" key="5">
    <source>
        <dbReference type="ARBA" id="ARBA00022763"/>
    </source>
</evidence>
<accession>A0A1G8C8Q1</accession>
<keyword evidence="4" id="KW-0547">Nucleotide-binding</keyword>
<dbReference type="PANTHER" id="PTHR43152">
    <property type="entry name" value="UVRABC SYSTEM PROTEIN A"/>
    <property type="match status" value="1"/>
</dbReference>
<evidence type="ECO:0000256" key="3">
    <source>
        <dbReference type="ARBA" id="ARBA00022737"/>
    </source>
</evidence>
<keyword evidence="9" id="KW-0238">DNA-binding</keyword>
<dbReference type="AlphaFoldDB" id="A0A1G8C8Q1"/>
<evidence type="ECO:0000256" key="8">
    <source>
        <dbReference type="ARBA" id="ARBA00022881"/>
    </source>
</evidence>
<dbReference type="STRING" id="104663.SAMN04488121_11252"/>
<dbReference type="GO" id="GO:0003677">
    <property type="term" value="F:DNA binding"/>
    <property type="evidence" value="ECO:0007669"/>
    <property type="project" value="UniProtKB-KW"/>
</dbReference>
<evidence type="ECO:0000259" key="14">
    <source>
        <dbReference type="PROSITE" id="PS50893"/>
    </source>
</evidence>
<evidence type="ECO:0000256" key="11">
    <source>
        <dbReference type="ARBA" id="ARBA00038000"/>
    </source>
</evidence>
<dbReference type="EMBL" id="FNBN01000012">
    <property type="protein sequence ID" value="SDH41765.1"/>
    <property type="molecule type" value="Genomic_DNA"/>
</dbReference>
<evidence type="ECO:0000256" key="1">
    <source>
        <dbReference type="ARBA" id="ARBA00004496"/>
    </source>
</evidence>
<organism evidence="15 16">
    <name type="scientific">Chitinophaga filiformis</name>
    <name type="common">Myxococcus filiformis</name>
    <name type="synonym">Flexibacter filiformis</name>
    <dbReference type="NCBI Taxonomy" id="104663"/>
    <lineage>
        <taxon>Bacteria</taxon>
        <taxon>Pseudomonadati</taxon>
        <taxon>Bacteroidota</taxon>
        <taxon>Chitinophagia</taxon>
        <taxon>Chitinophagales</taxon>
        <taxon>Chitinophagaceae</taxon>
        <taxon>Chitinophaga</taxon>
    </lineage>
</organism>
<sequence>MKLVPISTTFPPYLDFTRAQKQAMAYWHSIRWPKNMNPIKVSGARQNNLKNISLEVPKNMITVFTGVSGSGKSSLVFETIGAEAQRQINETQTSFVRNRLTQIGVADVDKIEHLNVPVIINQKRLGGNARSTVGTATDVYASLRLLFSRIGKPFVGYSGVFSFNNPQGMCPVCEGLGYTSEINLNTLFDKSKSLNEGAILFPTFQPGGYRWHRYVNSGYFDPDKKLKDYSNKEWDILLNAPEHKPKAPGKDWGKTMQYIGVLPRIKKDFLQKDSKEHGKRKKDIEKIIITSTCPECNGKRLNKKVLSCKIKGKDIGDCAQLPVDELLAFVESISSKTYQTILHELIKKLNSLVVIGLQYLTLNRTTSTLSGGESQRIKMVRHLGNSLENLLYIFDEPSIGLHPKDLHNIATIMKQIRDKGNTVLIVEHDPDLISIADHIIDMGPLSGSNGGEIVYEGTFEGLKNSGSKTGQYFASKRSFNQDPLTFNDVITIRNADLFNLRKVTVNIPKEVLTVVTGVAGSGKSTLISKVLPAQFPDVRIIDQSAITATARANLMTFLGISDYVRHLFANANRVSNQLFSSNSGGECPNCKGLGVEKIDLAFMEDIEQPCQVCGGTGFNTKVLSYRYQGKNIVEVMSLTVEQAQHFFGTENWVNRLNLLTELGLDYLTLGQRLDTFSGGERQRLKLTRELNDRKDILVLDEPSTGLHPSDTSKLLQLLHKLVHQRNTVIVIEHNLDIISQADWIIDIGPGAGKYGGNVMFEGSVADLLQNKESFTAEYLRNHLYSPVL</sequence>
<protein>
    <recommendedName>
        <fullName evidence="12">UvrABC system protein A</fullName>
    </recommendedName>
    <alternativeName>
        <fullName evidence="13">Excinuclease ABC subunit A</fullName>
    </alternativeName>
</protein>
<evidence type="ECO:0000256" key="13">
    <source>
        <dbReference type="ARBA" id="ARBA00042156"/>
    </source>
</evidence>
<name>A0A1G8C8Q1_CHIFI</name>
<dbReference type="InterPro" id="IPR003593">
    <property type="entry name" value="AAA+_ATPase"/>
</dbReference>
<dbReference type="GO" id="GO:0006281">
    <property type="term" value="P:DNA repair"/>
    <property type="evidence" value="ECO:0007669"/>
    <property type="project" value="UniProtKB-KW"/>
</dbReference>
<dbReference type="PANTHER" id="PTHR43152:SF3">
    <property type="entry name" value="UVRABC SYSTEM PROTEIN A"/>
    <property type="match status" value="1"/>
</dbReference>
<keyword evidence="2" id="KW-0963">Cytoplasm</keyword>
<dbReference type="PROSITE" id="PS50893">
    <property type="entry name" value="ABC_TRANSPORTER_2"/>
    <property type="match status" value="1"/>
</dbReference>
<dbReference type="SUPFAM" id="SSF52540">
    <property type="entry name" value="P-loop containing nucleoside triphosphate hydrolases"/>
    <property type="match status" value="2"/>
</dbReference>
<comment type="similarity">
    <text evidence="11">Belongs to the ABC transporter superfamily. UvrA family.</text>
</comment>
<proteinExistence type="inferred from homology"/>
<keyword evidence="3" id="KW-0677">Repeat</keyword>
<evidence type="ECO:0000256" key="12">
    <source>
        <dbReference type="ARBA" id="ARBA00039316"/>
    </source>
</evidence>
<dbReference type="SMART" id="SM00382">
    <property type="entry name" value="AAA"/>
    <property type="match status" value="2"/>
</dbReference>
<evidence type="ECO:0000256" key="10">
    <source>
        <dbReference type="ARBA" id="ARBA00023204"/>
    </source>
</evidence>
<dbReference type="Proteomes" id="UP000199045">
    <property type="component" value="Unassembled WGS sequence"/>
</dbReference>
<keyword evidence="10" id="KW-0234">DNA repair</keyword>
<dbReference type="GO" id="GO:0005737">
    <property type="term" value="C:cytoplasm"/>
    <property type="evidence" value="ECO:0007669"/>
    <property type="project" value="UniProtKB-SubCell"/>
</dbReference>
<dbReference type="Gene3D" id="1.20.1580.10">
    <property type="entry name" value="ABC transporter ATPase like domain"/>
    <property type="match status" value="2"/>
</dbReference>
<dbReference type="Pfam" id="PF00005">
    <property type="entry name" value="ABC_tran"/>
    <property type="match status" value="1"/>
</dbReference>
<dbReference type="Gene3D" id="1.10.8.280">
    <property type="entry name" value="ABC transporter ATPase domain-like"/>
    <property type="match status" value="1"/>
</dbReference>
<evidence type="ECO:0000256" key="2">
    <source>
        <dbReference type="ARBA" id="ARBA00022490"/>
    </source>
</evidence>
<reference evidence="15 16" key="1">
    <citation type="submission" date="2016-10" db="EMBL/GenBank/DDBJ databases">
        <authorList>
            <person name="de Groot N.N."/>
        </authorList>
    </citation>
    <scope>NUCLEOTIDE SEQUENCE [LARGE SCALE GENOMIC DNA]</scope>
    <source>
        <strain evidence="15 16">DSM 527</strain>
    </source>
</reference>
<evidence type="ECO:0000256" key="9">
    <source>
        <dbReference type="ARBA" id="ARBA00023125"/>
    </source>
</evidence>
<keyword evidence="8" id="KW-0267">Excision nuclease</keyword>
<gene>
    <name evidence="15" type="ORF">SAMN04488121_11252</name>
</gene>
<dbReference type="GO" id="GO:0005524">
    <property type="term" value="F:ATP binding"/>
    <property type="evidence" value="ECO:0007669"/>
    <property type="project" value="UniProtKB-KW"/>
</dbReference>
<feature type="domain" description="ABC transporter" evidence="14">
    <location>
        <begin position="484"/>
        <end position="780"/>
    </location>
</feature>
<dbReference type="GO" id="GO:0016887">
    <property type="term" value="F:ATP hydrolysis activity"/>
    <property type="evidence" value="ECO:0007669"/>
    <property type="project" value="InterPro"/>
</dbReference>
<evidence type="ECO:0000256" key="4">
    <source>
        <dbReference type="ARBA" id="ARBA00022741"/>
    </source>
</evidence>
<dbReference type="Gene3D" id="3.40.50.300">
    <property type="entry name" value="P-loop containing nucleotide triphosphate hydrolases"/>
    <property type="match status" value="3"/>
</dbReference>
<dbReference type="InterPro" id="IPR027417">
    <property type="entry name" value="P-loop_NTPase"/>
</dbReference>
<evidence type="ECO:0000313" key="16">
    <source>
        <dbReference type="Proteomes" id="UP000199045"/>
    </source>
</evidence>
<evidence type="ECO:0000256" key="6">
    <source>
        <dbReference type="ARBA" id="ARBA00022769"/>
    </source>
</evidence>
<keyword evidence="5" id="KW-0227">DNA damage</keyword>
<evidence type="ECO:0000313" key="15">
    <source>
        <dbReference type="EMBL" id="SDH41765.1"/>
    </source>
</evidence>
<keyword evidence="7" id="KW-0067">ATP-binding</keyword>
<dbReference type="GO" id="GO:0004518">
    <property type="term" value="F:nuclease activity"/>
    <property type="evidence" value="ECO:0007669"/>
    <property type="project" value="UniProtKB-KW"/>
</dbReference>
<keyword evidence="6" id="KW-0228">DNA excision</keyword>
<comment type="subcellular location">
    <subcellularLocation>
        <location evidence="1">Cytoplasm</location>
    </subcellularLocation>
</comment>
<dbReference type="CDD" id="cd03270">
    <property type="entry name" value="ABC_UvrA_I"/>
    <property type="match status" value="1"/>
</dbReference>